<feature type="transmembrane region" description="Helical" evidence="1">
    <location>
        <begin position="160"/>
        <end position="182"/>
    </location>
</feature>
<dbReference type="KEGG" id="mshj:MSHI_15250"/>
<evidence type="ECO:0008006" key="4">
    <source>
        <dbReference type="Google" id="ProtNLM"/>
    </source>
</evidence>
<evidence type="ECO:0000256" key="1">
    <source>
        <dbReference type="SAM" id="Phobius"/>
    </source>
</evidence>
<dbReference type="EMBL" id="AP022575">
    <property type="protein sequence ID" value="BBX73619.1"/>
    <property type="molecule type" value="Genomic_DNA"/>
</dbReference>
<protein>
    <recommendedName>
        <fullName evidence="4">DUF1440 domain-containing protein</fullName>
    </recommendedName>
</protein>
<evidence type="ECO:0000313" key="3">
    <source>
        <dbReference type="Proteomes" id="UP000467236"/>
    </source>
</evidence>
<sequence length="189" mass="19515">MIIARGSQAAARVTARELSTAAGWGAGAGLVASVFMAMYAMFAAASYQHTGFFTPVYHIASAVLAPDTMMASMVQATAGHPVTFVLGPAVVGALIHMMVGAIYGAVFGVLIRLVRAHGLIVPIAGLVWGAIVFAVSAWIGLPIAAAVLGAGNPIRNMAALVGYPTFIIEHLIFGATLGVLLMRARFARH</sequence>
<gene>
    <name evidence="2" type="ORF">MSHI_15250</name>
</gene>
<feature type="transmembrane region" description="Helical" evidence="1">
    <location>
        <begin position="21"/>
        <end position="42"/>
    </location>
</feature>
<keyword evidence="1" id="KW-1133">Transmembrane helix</keyword>
<reference evidence="2 3" key="1">
    <citation type="journal article" date="2019" name="Emerg. Microbes Infect.">
        <title>Comprehensive subspecies identification of 175 nontuberculous mycobacteria species based on 7547 genomic profiles.</title>
        <authorList>
            <person name="Matsumoto Y."/>
            <person name="Kinjo T."/>
            <person name="Motooka D."/>
            <person name="Nabeya D."/>
            <person name="Jung N."/>
            <person name="Uechi K."/>
            <person name="Horii T."/>
            <person name="Iida T."/>
            <person name="Fujita J."/>
            <person name="Nakamura S."/>
        </authorList>
    </citation>
    <scope>NUCLEOTIDE SEQUENCE [LARGE SCALE GENOMIC DNA]</scope>
    <source>
        <strain evidence="2 3">JCM 14233</strain>
    </source>
</reference>
<organism evidence="2 3">
    <name type="scientific">Mycobacterium shinjukuense</name>
    <dbReference type="NCBI Taxonomy" id="398694"/>
    <lineage>
        <taxon>Bacteria</taxon>
        <taxon>Bacillati</taxon>
        <taxon>Actinomycetota</taxon>
        <taxon>Actinomycetes</taxon>
        <taxon>Mycobacteriales</taxon>
        <taxon>Mycobacteriaceae</taxon>
        <taxon>Mycobacterium</taxon>
    </lineage>
</organism>
<dbReference type="AlphaFoldDB" id="A0A7I7MQS3"/>
<keyword evidence="1" id="KW-0472">Membrane</keyword>
<keyword evidence="3" id="KW-1185">Reference proteome</keyword>
<dbReference type="Proteomes" id="UP000467236">
    <property type="component" value="Chromosome"/>
</dbReference>
<evidence type="ECO:0000313" key="2">
    <source>
        <dbReference type="EMBL" id="BBX73619.1"/>
    </source>
</evidence>
<proteinExistence type="predicted"/>
<feature type="transmembrane region" description="Helical" evidence="1">
    <location>
        <begin position="89"/>
        <end position="111"/>
    </location>
</feature>
<name>A0A7I7MQS3_9MYCO</name>
<keyword evidence="1" id="KW-0812">Transmembrane</keyword>
<accession>A0A7I7MQS3</accession>
<feature type="transmembrane region" description="Helical" evidence="1">
    <location>
        <begin position="123"/>
        <end position="148"/>
    </location>
</feature>